<organism evidence="1 2">
    <name type="scientific">Lecanosticta acicola</name>
    <dbReference type="NCBI Taxonomy" id="111012"/>
    <lineage>
        <taxon>Eukaryota</taxon>
        <taxon>Fungi</taxon>
        <taxon>Dikarya</taxon>
        <taxon>Ascomycota</taxon>
        <taxon>Pezizomycotina</taxon>
        <taxon>Dothideomycetes</taxon>
        <taxon>Dothideomycetidae</taxon>
        <taxon>Mycosphaerellales</taxon>
        <taxon>Mycosphaerellaceae</taxon>
        <taxon>Lecanosticta</taxon>
    </lineage>
</organism>
<accession>A0AAI8YX11</accession>
<dbReference type="AlphaFoldDB" id="A0AAI8YX11"/>
<name>A0AAI8YX11_9PEZI</name>
<evidence type="ECO:0000313" key="2">
    <source>
        <dbReference type="Proteomes" id="UP001296104"/>
    </source>
</evidence>
<comment type="caution">
    <text evidence="1">The sequence shown here is derived from an EMBL/GenBank/DDBJ whole genome shotgun (WGS) entry which is preliminary data.</text>
</comment>
<reference evidence="1" key="1">
    <citation type="submission" date="2023-11" db="EMBL/GenBank/DDBJ databases">
        <authorList>
            <person name="Alioto T."/>
            <person name="Alioto T."/>
            <person name="Gomez Garrido J."/>
        </authorList>
    </citation>
    <scope>NUCLEOTIDE SEQUENCE</scope>
</reference>
<gene>
    <name evidence="1" type="ORF">LECACI_7A003525</name>
</gene>
<evidence type="ECO:0000313" key="1">
    <source>
        <dbReference type="EMBL" id="CAK3966867.1"/>
    </source>
</evidence>
<dbReference type="Proteomes" id="UP001296104">
    <property type="component" value="Unassembled WGS sequence"/>
</dbReference>
<protein>
    <submittedName>
        <fullName evidence="1">Uncharacterized protein</fullName>
    </submittedName>
</protein>
<dbReference type="EMBL" id="CAVMBE010000017">
    <property type="protein sequence ID" value="CAK3966867.1"/>
    <property type="molecule type" value="Genomic_DNA"/>
</dbReference>
<sequence length="441" mass="51155">MSYRIGCRLHTSAKRPTWREIETRDASIQAKSLLLRLPAETRNQIYEYVFGFGLIHFCIRECRSTDVDSPNKNGYKIKEYEPDWDNFEARDSLEYEDSSLPPKRYSGTRYYQISHSICDDSQDWADAYTVSKTLLAQGDQEAEHEQNTAPEILESYDQKHFDCKTPIYDFAHQQYASICRHGQLTGSRHACKGCRRLRKLLTATHGKPSSGLKEYHSDSALNLQFLQTCKQIYHEAKLLPYVSNTFDFNSGNLAREVAMYQLGPFRTRAIQTLHLENVRCAADFEMVSLYFQGLRHLRLSIRNERESLYGKEETWQAFFQLNRLESVEVIVGHDVQNEGRDGKARRARHASAMESFLMSADIEEAEKLSAEYEGRNVGERWNRGLGTRELWFKSRAITDAEDEETEGDAEEKRGDRDDLDERYLRQLLDRGVYEVDAKPSV</sequence>
<dbReference type="PANTHER" id="PTHR38790">
    <property type="entry name" value="2EXR DOMAIN-CONTAINING PROTEIN-RELATED"/>
    <property type="match status" value="1"/>
</dbReference>
<keyword evidence="2" id="KW-1185">Reference proteome</keyword>
<proteinExistence type="predicted"/>